<evidence type="ECO:0000313" key="2">
    <source>
        <dbReference type="Proteomes" id="UP000825935"/>
    </source>
</evidence>
<accession>A0A8T2SC63</accession>
<dbReference type="EMBL" id="CM035426">
    <property type="protein sequence ID" value="KAH7316078.1"/>
    <property type="molecule type" value="Genomic_DNA"/>
</dbReference>
<keyword evidence="2" id="KW-1185">Reference proteome</keyword>
<reference evidence="1" key="1">
    <citation type="submission" date="2021-08" db="EMBL/GenBank/DDBJ databases">
        <title>WGS assembly of Ceratopteris richardii.</title>
        <authorList>
            <person name="Marchant D.B."/>
            <person name="Chen G."/>
            <person name="Jenkins J."/>
            <person name="Shu S."/>
            <person name="Leebens-Mack J."/>
            <person name="Grimwood J."/>
            <person name="Schmutz J."/>
            <person name="Soltis P."/>
            <person name="Soltis D."/>
            <person name="Chen Z.-H."/>
        </authorList>
    </citation>
    <scope>NUCLEOTIDE SEQUENCE</scope>
    <source>
        <strain evidence="1">Whitten #5841</strain>
        <tissue evidence="1">Leaf</tissue>
    </source>
</reference>
<sequence>MLWVAFMNRKSCHKAVSGPSFSDSVYKLLRNIATSCPCALHREESVKMDFDGSTRSTQRSICWARRIRACVLTPNVVRSKRRCCYHGIVSTCANHYYSRPHLPVRQRGFLPWKPDRRFAHHRGTICRDLGTSKGEEACRELSSHKHSTVY</sequence>
<proteinExistence type="predicted"/>
<dbReference type="AlphaFoldDB" id="A0A8T2SC63"/>
<name>A0A8T2SC63_CERRI</name>
<protein>
    <submittedName>
        <fullName evidence="1">Uncharacterized protein</fullName>
    </submittedName>
</protein>
<comment type="caution">
    <text evidence="1">The sequence shown here is derived from an EMBL/GenBank/DDBJ whole genome shotgun (WGS) entry which is preliminary data.</text>
</comment>
<evidence type="ECO:0000313" key="1">
    <source>
        <dbReference type="EMBL" id="KAH7316078.1"/>
    </source>
</evidence>
<gene>
    <name evidence="1" type="ORF">KP509_21G077700</name>
</gene>
<organism evidence="1 2">
    <name type="scientific">Ceratopteris richardii</name>
    <name type="common">Triangle waterfern</name>
    <dbReference type="NCBI Taxonomy" id="49495"/>
    <lineage>
        <taxon>Eukaryota</taxon>
        <taxon>Viridiplantae</taxon>
        <taxon>Streptophyta</taxon>
        <taxon>Embryophyta</taxon>
        <taxon>Tracheophyta</taxon>
        <taxon>Polypodiopsida</taxon>
        <taxon>Polypodiidae</taxon>
        <taxon>Polypodiales</taxon>
        <taxon>Pteridineae</taxon>
        <taxon>Pteridaceae</taxon>
        <taxon>Parkerioideae</taxon>
        <taxon>Ceratopteris</taxon>
    </lineage>
</organism>
<dbReference type="Proteomes" id="UP000825935">
    <property type="component" value="Chromosome 21"/>
</dbReference>